<keyword evidence="2" id="KW-0436">Ligase</keyword>
<dbReference type="PROSITE" id="PS00455">
    <property type="entry name" value="AMP_BINDING"/>
    <property type="match status" value="1"/>
</dbReference>
<dbReference type="CDD" id="cd05911">
    <property type="entry name" value="Firefly_Luc_like"/>
    <property type="match status" value="1"/>
</dbReference>
<feature type="domain" description="AMP-dependent synthetase/ligase" evidence="4">
    <location>
        <begin position="35"/>
        <end position="402"/>
    </location>
</feature>
<comment type="similarity">
    <text evidence="1">Belongs to the ATP-dependent AMP-binding enzyme family.</text>
</comment>
<keyword evidence="7" id="KW-1185">Reference proteome</keyword>
<evidence type="ECO:0000259" key="4">
    <source>
        <dbReference type="Pfam" id="PF00501"/>
    </source>
</evidence>
<dbReference type="InterPro" id="IPR045851">
    <property type="entry name" value="AMP-bd_C_sf"/>
</dbReference>
<protein>
    <submittedName>
        <fullName evidence="6">Acetyl-CoA synthetase-like protein</fullName>
    </submittedName>
</protein>
<feature type="transmembrane region" description="Helical" evidence="3">
    <location>
        <begin position="235"/>
        <end position="256"/>
    </location>
</feature>
<evidence type="ECO:0000313" key="6">
    <source>
        <dbReference type="EMBL" id="KZP33859.1"/>
    </source>
</evidence>
<dbReference type="STRING" id="436010.A0A166WKT3"/>
<evidence type="ECO:0000256" key="3">
    <source>
        <dbReference type="SAM" id="Phobius"/>
    </source>
</evidence>
<sequence length="562" mass="61452">MALAAKAREYHSLYPSLTLPECSVWHMVFENPNAPRDDKVVFVDGITHKEMQSCRFGELRTLSKRLAYGLLHRTSLGQDDVILAFSPNAFLYPAFVQATQAANLCVTLANASYLVSELTHHIRDSGAKVLVVGQGVLPIALEAAAECGIPRTDVYVLEDDYVGEQKSVWSLMGPEALEPKKLSPAEARQRTAFMCYSSGTTGRAKGVESTHFNITSVILQTIASEPRAYTRRERWLAILPLYHIYGAMFFMFLSPYCSAITYILPKFDPIIWLSTIEKHQITSAHIVPPIALFLAQHPLVTKYNLRSVGSWGSGAAPLSLEIATRVAERTGVPVRSGYGMSETTCVVSGAPGANAKPGTVGGLVPNLQARLVPVSEKDLVENGGDGRGELWLRGPQIMKGYWRNPAADRDAFGDDQEGMGQDRWMRTGDVCVFDEDGDMFVVDRVKELIKYKGFQVPPADLEDLLSKHPDVADVAVIGVELKEQATEAPRAYIVAKPHAHAPTLHAALAGWVASRVADHKKLRGGVRIVDSIPKSESGKILRKVLREQAKAEDLAAGAKAKL</sequence>
<dbReference type="OrthoDB" id="1898221at2759"/>
<dbReference type="Pfam" id="PF00501">
    <property type="entry name" value="AMP-binding"/>
    <property type="match status" value="1"/>
</dbReference>
<dbReference type="Gene3D" id="3.40.50.12780">
    <property type="entry name" value="N-terminal domain of ligase-like"/>
    <property type="match status" value="1"/>
</dbReference>
<dbReference type="GO" id="GO:0016405">
    <property type="term" value="F:CoA-ligase activity"/>
    <property type="evidence" value="ECO:0007669"/>
    <property type="project" value="TreeGrafter"/>
</dbReference>
<gene>
    <name evidence="6" type="ORF">FIBSPDRAFT_881366</name>
</gene>
<keyword evidence="3" id="KW-0812">Transmembrane</keyword>
<dbReference type="Pfam" id="PF13193">
    <property type="entry name" value="AMP-binding_C"/>
    <property type="match status" value="1"/>
</dbReference>
<organism evidence="6 7">
    <name type="scientific">Athelia psychrophila</name>
    <dbReference type="NCBI Taxonomy" id="1759441"/>
    <lineage>
        <taxon>Eukaryota</taxon>
        <taxon>Fungi</taxon>
        <taxon>Dikarya</taxon>
        <taxon>Basidiomycota</taxon>
        <taxon>Agaricomycotina</taxon>
        <taxon>Agaricomycetes</taxon>
        <taxon>Agaricomycetidae</taxon>
        <taxon>Atheliales</taxon>
        <taxon>Atheliaceae</taxon>
        <taxon>Athelia</taxon>
    </lineage>
</organism>
<dbReference type="InterPro" id="IPR042099">
    <property type="entry name" value="ANL_N_sf"/>
</dbReference>
<name>A0A166WKT3_9AGAM</name>
<dbReference type="Gene3D" id="3.30.300.30">
    <property type="match status" value="1"/>
</dbReference>
<keyword evidence="3" id="KW-1133">Transmembrane helix</keyword>
<feature type="domain" description="AMP-binding enzyme C-terminal" evidence="5">
    <location>
        <begin position="461"/>
        <end position="539"/>
    </location>
</feature>
<dbReference type="InterPro" id="IPR025110">
    <property type="entry name" value="AMP-bd_C"/>
</dbReference>
<dbReference type="EMBL" id="KV417481">
    <property type="protein sequence ID" value="KZP33859.1"/>
    <property type="molecule type" value="Genomic_DNA"/>
</dbReference>
<dbReference type="PANTHER" id="PTHR24096:SF149">
    <property type="entry name" value="AMP-BINDING DOMAIN-CONTAINING PROTEIN-RELATED"/>
    <property type="match status" value="1"/>
</dbReference>
<keyword evidence="3" id="KW-0472">Membrane</keyword>
<evidence type="ECO:0000313" key="7">
    <source>
        <dbReference type="Proteomes" id="UP000076532"/>
    </source>
</evidence>
<accession>A0A166WKT3</accession>
<dbReference type="SUPFAM" id="SSF56801">
    <property type="entry name" value="Acetyl-CoA synthetase-like"/>
    <property type="match status" value="1"/>
</dbReference>
<dbReference type="Proteomes" id="UP000076532">
    <property type="component" value="Unassembled WGS sequence"/>
</dbReference>
<dbReference type="InterPro" id="IPR020845">
    <property type="entry name" value="AMP-binding_CS"/>
</dbReference>
<dbReference type="AlphaFoldDB" id="A0A166WKT3"/>
<dbReference type="PANTHER" id="PTHR24096">
    <property type="entry name" value="LONG-CHAIN-FATTY-ACID--COA LIGASE"/>
    <property type="match status" value="1"/>
</dbReference>
<evidence type="ECO:0000259" key="5">
    <source>
        <dbReference type="Pfam" id="PF13193"/>
    </source>
</evidence>
<evidence type="ECO:0000256" key="2">
    <source>
        <dbReference type="ARBA" id="ARBA00022598"/>
    </source>
</evidence>
<dbReference type="InterPro" id="IPR000873">
    <property type="entry name" value="AMP-dep_synth/lig_dom"/>
</dbReference>
<proteinExistence type="inferred from homology"/>
<evidence type="ECO:0000256" key="1">
    <source>
        <dbReference type="ARBA" id="ARBA00006432"/>
    </source>
</evidence>
<reference evidence="6 7" key="1">
    <citation type="journal article" date="2016" name="Mol. Biol. Evol.">
        <title>Comparative Genomics of Early-Diverging Mushroom-Forming Fungi Provides Insights into the Origins of Lignocellulose Decay Capabilities.</title>
        <authorList>
            <person name="Nagy L.G."/>
            <person name="Riley R."/>
            <person name="Tritt A."/>
            <person name="Adam C."/>
            <person name="Daum C."/>
            <person name="Floudas D."/>
            <person name="Sun H."/>
            <person name="Yadav J.S."/>
            <person name="Pangilinan J."/>
            <person name="Larsson K.H."/>
            <person name="Matsuura K."/>
            <person name="Barry K."/>
            <person name="Labutti K."/>
            <person name="Kuo R."/>
            <person name="Ohm R.A."/>
            <person name="Bhattacharya S.S."/>
            <person name="Shirouzu T."/>
            <person name="Yoshinaga Y."/>
            <person name="Martin F.M."/>
            <person name="Grigoriev I.V."/>
            <person name="Hibbett D.S."/>
        </authorList>
    </citation>
    <scope>NUCLEOTIDE SEQUENCE [LARGE SCALE GENOMIC DNA]</scope>
    <source>
        <strain evidence="6 7">CBS 109695</strain>
    </source>
</reference>